<dbReference type="AlphaFoldDB" id="A0A4C1VXA0"/>
<evidence type="ECO:0000313" key="2">
    <source>
        <dbReference type="EMBL" id="GBP43423.1"/>
    </source>
</evidence>
<protein>
    <submittedName>
        <fullName evidence="2">Uncharacterized protein</fullName>
    </submittedName>
</protein>
<keyword evidence="3" id="KW-1185">Reference proteome</keyword>
<dbReference type="Proteomes" id="UP000299102">
    <property type="component" value="Unassembled WGS sequence"/>
</dbReference>
<gene>
    <name evidence="2" type="ORF">EVAR_33951_1</name>
</gene>
<accession>A0A4C1VXA0</accession>
<comment type="caution">
    <text evidence="2">The sequence shown here is derived from an EMBL/GenBank/DDBJ whole genome shotgun (WGS) entry which is preliminary data.</text>
</comment>
<organism evidence="2 3">
    <name type="scientific">Eumeta variegata</name>
    <name type="common">Bagworm moth</name>
    <name type="synonym">Eumeta japonica</name>
    <dbReference type="NCBI Taxonomy" id="151549"/>
    <lineage>
        <taxon>Eukaryota</taxon>
        <taxon>Metazoa</taxon>
        <taxon>Ecdysozoa</taxon>
        <taxon>Arthropoda</taxon>
        <taxon>Hexapoda</taxon>
        <taxon>Insecta</taxon>
        <taxon>Pterygota</taxon>
        <taxon>Neoptera</taxon>
        <taxon>Endopterygota</taxon>
        <taxon>Lepidoptera</taxon>
        <taxon>Glossata</taxon>
        <taxon>Ditrysia</taxon>
        <taxon>Tineoidea</taxon>
        <taxon>Psychidae</taxon>
        <taxon>Oiketicinae</taxon>
        <taxon>Eumeta</taxon>
    </lineage>
</organism>
<evidence type="ECO:0000313" key="3">
    <source>
        <dbReference type="Proteomes" id="UP000299102"/>
    </source>
</evidence>
<name>A0A4C1VXA0_EUMVA</name>
<feature type="region of interest" description="Disordered" evidence="1">
    <location>
        <begin position="52"/>
        <end position="79"/>
    </location>
</feature>
<reference evidence="2 3" key="1">
    <citation type="journal article" date="2019" name="Commun. Biol.">
        <title>The bagworm genome reveals a unique fibroin gene that provides high tensile strength.</title>
        <authorList>
            <person name="Kono N."/>
            <person name="Nakamura H."/>
            <person name="Ohtoshi R."/>
            <person name="Tomita M."/>
            <person name="Numata K."/>
            <person name="Arakawa K."/>
        </authorList>
    </citation>
    <scope>NUCLEOTIDE SEQUENCE [LARGE SCALE GENOMIC DNA]</scope>
</reference>
<dbReference type="EMBL" id="BGZK01000435">
    <property type="protein sequence ID" value="GBP43423.1"/>
    <property type="molecule type" value="Genomic_DNA"/>
</dbReference>
<sequence>MKANRIRLRRFHSAPSAAGYITFYSVSYQLTLHVASAIAGCPHLGYLSRGRRQRQAPARGAGRGGDEGGGSGEAGGEGAKLNEFRESPCKRASAPFICLGWLSNVDLPADVSIQMRDFAQESLSQLENSRSGPMIALKRAGNYRFISAEGLRGGARAAAGGVFKCGRAGRRRAGRSAAAAG</sequence>
<evidence type="ECO:0000256" key="1">
    <source>
        <dbReference type="SAM" id="MobiDB-lite"/>
    </source>
</evidence>
<proteinExistence type="predicted"/>
<feature type="compositionally biased region" description="Gly residues" evidence="1">
    <location>
        <begin position="61"/>
        <end position="78"/>
    </location>
</feature>